<dbReference type="Proteomes" id="UP000767854">
    <property type="component" value="Unassembled WGS sequence"/>
</dbReference>
<evidence type="ECO:0000256" key="1">
    <source>
        <dbReference type="ARBA" id="ARBA00022475"/>
    </source>
</evidence>
<keyword evidence="2 6" id="KW-0812">Transmembrane</keyword>
<evidence type="ECO:0000256" key="2">
    <source>
        <dbReference type="ARBA" id="ARBA00022692"/>
    </source>
</evidence>
<evidence type="ECO:0000313" key="9">
    <source>
        <dbReference type="Proteomes" id="UP000767854"/>
    </source>
</evidence>
<evidence type="ECO:0000259" key="7">
    <source>
        <dbReference type="Pfam" id="PF06305"/>
    </source>
</evidence>
<proteinExistence type="predicted"/>
<dbReference type="InterPro" id="IPR010445">
    <property type="entry name" value="LapA_dom"/>
</dbReference>
<keyword evidence="4 6" id="KW-0472">Membrane</keyword>
<comment type="caution">
    <text evidence="8">The sequence shown here is derived from an EMBL/GenBank/DDBJ whole genome shotgun (WGS) entry which is preliminary data.</text>
</comment>
<evidence type="ECO:0000256" key="6">
    <source>
        <dbReference type="SAM" id="Phobius"/>
    </source>
</evidence>
<evidence type="ECO:0000256" key="5">
    <source>
        <dbReference type="SAM" id="Coils"/>
    </source>
</evidence>
<evidence type="ECO:0000313" key="8">
    <source>
        <dbReference type="EMBL" id="MBM7561618.1"/>
    </source>
</evidence>
<dbReference type="EMBL" id="JAFBDT010000006">
    <property type="protein sequence ID" value="MBM7561618.1"/>
    <property type="molecule type" value="Genomic_DNA"/>
</dbReference>
<feature type="coiled-coil region" evidence="5">
    <location>
        <begin position="69"/>
        <end position="117"/>
    </location>
</feature>
<gene>
    <name evidence="8" type="ORF">JOC49_001138</name>
</gene>
<organism evidence="8 9">
    <name type="scientific">Fusibacter tunisiensis</name>
    <dbReference type="NCBI Taxonomy" id="1008308"/>
    <lineage>
        <taxon>Bacteria</taxon>
        <taxon>Bacillati</taxon>
        <taxon>Bacillota</taxon>
        <taxon>Clostridia</taxon>
        <taxon>Eubacteriales</taxon>
        <taxon>Eubacteriales Family XII. Incertae Sedis</taxon>
        <taxon>Fusibacter</taxon>
    </lineage>
</organism>
<feature type="transmembrane region" description="Helical" evidence="6">
    <location>
        <begin position="39"/>
        <end position="60"/>
    </location>
</feature>
<dbReference type="PANTHER" id="PTHR41335">
    <property type="entry name" value="MEMBRANE PROTEIN-RELATED"/>
    <property type="match status" value="1"/>
</dbReference>
<sequence>MQLYVVLTLIFAILITLFAIFNAEVILVNFLFAEVDMPLALVIIGSALVGAIAMLIFDTFRRIKSGKNIKDLKKQLDSHQKIMQEKDGKITQVENALNQCETTVKNQQDLIDALKAEKTEKIEPETTNTSEMVTE</sequence>
<reference evidence="8 9" key="1">
    <citation type="submission" date="2021-01" db="EMBL/GenBank/DDBJ databases">
        <title>Genomic Encyclopedia of Type Strains, Phase IV (KMG-IV): sequencing the most valuable type-strain genomes for metagenomic binning, comparative biology and taxonomic classification.</title>
        <authorList>
            <person name="Goeker M."/>
        </authorList>
    </citation>
    <scope>NUCLEOTIDE SEQUENCE [LARGE SCALE GENOMIC DNA]</scope>
    <source>
        <strain evidence="8 9">DSM 24436</strain>
    </source>
</reference>
<evidence type="ECO:0000256" key="3">
    <source>
        <dbReference type="ARBA" id="ARBA00022989"/>
    </source>
</evidence>
<name>A0ABS2MQF0_9FIRM</name>
<dbReference type="RefSeq" id="WP_204663291.1">
    <property type="nucleotide sequence ID" value="NZ_JAFBDT010000006.1"/>
</dbReference>
<keyword evidence="3 6" id="KW-1133">Transmembrane helix</keyword>
<feature type="domain" description="Lipopolysaccharide assembly protein A" evidence="7">
    <location>
        <begin position="22"/>
        <end position="81"/>
    </location>
</feature>
<keyword evidence="1" id="KW-1003">Cell membrane</keyword>
<protein>
    <submittedName>
        <fullName evidence="8">Integral membrane protein</fullName>
    </submittedName>
</protein>
<dbReference type="Pfam" id="PF06305">
    <property type="entry name" value="LapA_dom"/>
    <property type="match status" value="1"/>
</dbReference>
<keyword evidence="9" id="KW-1185">Reference proteome</keyword>
<accession>A0ABS2MQF0</accession>
<keyword evidence="5" id="KW-0175">Coiled coil</keyword>
<dbReference type="PANTHER" id="PTHR41335:SF1">
    <property type="entry name" value="MEMBRANE PROTEIN"/>
    <property type="match status" value="1"/>
</dbReference>
<evidence type="ECO:0000256" key="4">
    <source>
        <dbReference type="ARBA" id="ARBA00023136"/>
    </source>
</evidence>